<keyword evidence="1" id="KW-0479">Metal-binding</keyword>
<dbReference type="CDD" id="cd03110">
    <property type="entry name" value="SIMIBI_bact_arch"/>
    <property type="match status" value="1"/>
</dbReference>
<dbReference type="Gene3D" id="3.40.50.300">
    <property type="entry name" value="P-loop containing nucleotide triphosphate hydrolases"/>
    <property type="match status" value="1"/>
</dbReference>
<evidence type="ECO:0000313" key="6">
    <source>
        <dbReference type="Proteomes" id="UP000179243"/>
    </source>
</evidence>
<reference evidence="5 6" key="1">
    <citation type="journal article" date="2016" name="Nat. Commun.">
        <title>Thousands of microbial genomes shed light on interconnected biogeochemical processes in an aquifer system.</title>
        <authorList>
            <person name="Anantharaman K."/>
            <person name="Brown C.T."/>
            <person name="Hug L.A."/>
            <person name="Sharon I."/>
            <person name="Castelle C.J."/>
            <person name="Probst A.J."/>
            <person name="Thomas B.C."/>
            <person name="Singh A."/>
            <person name="Wilkins M.J."/>
            <person name="Karaoz U."/>
            <person name="Brodie E.L."/>
            <person name="Williams K.H."/>
            <person name="Hubbard S.S."/>
            <person name="Banfield J.F."/>
        </authorList>
    </citation>
    <scope>NUCLEOTIDE SEQUENCE [LARGE SCALE GENOMIC DNA]</scope>
</reference>
<dbReference type="InterPro" id="IPR017896">
    <property type="entry name" value="4Fe4S_Fe-S-bd"/>
</dbReference>
<dbReference type="SUPFAM" id="SSF54862">
    <property type="entry name" value="4Fe-4S ferredoxins"/>
    <property type="match status" value="1"/>
</dbReference>
<dbReference type="Pfam" id="PF00037">
    <property type="entry name" value="Fer4"/>
    <property type="match status" value="1"/>
</dbReference>
<sequence>MIVAIASGKGGTGKTTLSVNLAKMLAPNVQLLDCDVEAPNCHLFLEGEVHERIIVNRLVPHIDETRCNACGECARFCAFHAIAMLGTVPLVFPEMCHECGGCVKVCPVKAIKEKGQPIGVIEKRQSQGVPLVQGRLDIGVAMAPPLIRAVKACINKETTVIIDAPPGTSCPVLATVRDADFTVLVTEPTPFGLNDLALAVGMVRALGVPFGVVINRTGIGDARVHDYCRAQDIPILLEIPDDRRIAEAYSRGIAVIDAVPEMREHFLNLFNKIRQTI</sequence>
<accession>A0A1F7F2R7</accession>
<dbReference type="InterPro" id="IPR017900">
    <property type="entry name" value="4Fe4S_Fe_S_CS"/>
</dbReference>
<evidence type="ECO:0000256" key="1">
    <source>
        <dbReference type="ARBA" id="ARBA00022723"/>
    </source>
</evidence>
<name>A0A1F7F2R7_UNCRA</name>
<dbReference type="EMBL" id="MFYX01000139">
    <property type="protein sequence ID" value="OGK00852.1"/>
    <property type="molecule type" value="Genomic_DNA"/>
</dbReference>
<dbReference type="GO" id="GO:0051536">
    <property type="term" value="F:iron-sulfur cluster binding"/>
    <property type="evidence" value="ECO:0007669"/>
    <property type="project" value="UniProtKB-KW"/>
</dbReference>
<dbReference type="PANTHER" id="PTHR43063:SF1">
    <property type="entry name" value="4FE-4S CLUSTER CONTAINING PARA FAMILY ATPASE PROTEIN"/>
    <property type="match status" value="1"/>
</dbReference>
<gene>
    <name evidence="5" type="ORF">A2519_07950</name>
</gene>
<proteinExistence type="predicted"/>
<keyword evidence="3" id="KW-0411">Iron-sulfur</keyword>
<feature type="domain" description="4Fe-4S ferredoxin-type" evidence="4">
    <location>
        <begin position="58"/>
        <end position="84"/>
    </location>
</feature>
<feature type="domain" description="4Fe-4S ferredoxin-type" evidence="4">
    <location>
        <begin position="87"/>
        <end position="116"/>
    </location>
</feature>
<evidence type="ECO:0000256" key="3">
    <source>
        <dbReference type="ARBA" id="ARBA00023014"/>
    </source>
</evidence>
<dbReference type="SUPFAM" id="SSF52540">
    <property type="entry name" value="P-loop containing nucleoside triphosphate hydrolases"/>
    <property type="match status" value="1"/>
</dbReference>
<dbReference type="Pfam" id="PF01656">
    <property type="entry name" value="CbiA"/>
    <property type="match status" value="1"/>
</dbReference>
<keyword evidence="2" id="KW-0408">Iron</keyword>
<dbReference type="PANTHER" id="PTHR43063">
    <property type="entry name" value="4FE-4S CLUSTER CONTAINING PARA FAMILY ATPASE PROTEIN"/>
    <property type="match status" value="1"/>
</dbReference>
<dbReference type="PROSITE" id="PS51379">
    <property type="entry name" value="4FE4S_FER_2"/>
    <property type="match status" value="2"/>
</dbReference>
<comment type="caution">
    <text evidence="5">The sequence shown here is derived from an EMBL/GenBank/DDBJ whole genome shotgun (WGS) entry which is preliminary data.</text>
</comment>
<dbReference type="AlphaFoldDB" id="A0A1F7F2R7"/>
<dbReference type="Gene3D" id="3.30.70.20">
    <property type="match status" value="1"/>
</dbReference>
<evidence type="ECO:0000313" key="5">
    <source>
        <dbReference type="EMBL" id="OGK00852.1"/>
    </source>
</evidence>
<evidence type="ECO:0000256" key="2">
    <source>
        <dbReference type="ARBA" id="ARBA00023004"/>
    </source>
</evidence>
<evidence type="ECO:0000259" key="4">
    <source>
        <dbReference type="PROSITE" id="PS51379"/>
    </source>
</evidence>
<dbReference type="InterPro" id="IPR027417">
    <property type="entry name" value="P-loop_NTPase"/>
</dbReference>
<protein>
    <submittedName>
        <fullName evidence="5">(4Fe-4S)-binding protein</fullName>
    </submittedName>
</protein>
<dbReference type="Proteomes" id="UP000179243">
    <property type="component" value="Unassembled WGS sequence"/>
</dbReference>
<organism evidence="5 6">
    <name type="scientific">Candidatus Raymondbacteria bacterium RIFOXYD12_FULL_49_13</name>
    <dbReference type="NCBI Taxonomy" id="1817890"/>
    <lineage>
        <taxon>Bacteria</taxon>
        <taxon>Raymondiibacteriota</taxon>
    </lineage>
</organism>
<dbReference type="PROSITE" id="PS00198">
    <property type="entry name" value="4FE4S_FER_1"/>
    <property type="match status" value="1"/>
</dbReference>
<dbReference type="GO" id="GO:0046872">
    <property type="term" value="F:metal ion binding"/>
    <property type="evidence" value="ECO:0007669"/>
    <property type="project" value="UniProtKB-KW"/>
</dbReference>
<dbReference type="InterPro" id="IPR002586">
    <property type="entry name" value="CobQ/CobB/MinD/ParA_Nub-bd_dom"/>
</dbReference>